<reference evidence="8 9" key="1">
    <citation type="submission" date="2016-11" db="EMBL/GenBank/DDBJ databases">
        <authorList>
            <person name="Jaros S."/>
            <person name="Januszkiewicz K."/>
            <person name="Wedrychowicz H."/>
        </authorList>
    </citation>
    <scope>NUCLEOTIDE SEQUENCE [LARGE SCALE GENOMIC DNA]</scope>
    <source>
        <strain evidence="8 9">DSM 46144</strain>
    </source>
</reference>
<dbReference type="SUPFAM" id="SSF52172">
    <property type="entry name" value="CheY-like"/>
    <property type="match status" value="1"/>
</dbReference>
<dbReference type="GO" id="GO:0003677">
    <property type="term" value="F:DNA binding"/>
    <property type="evidence" value="ECO:0007669"/>
    <property type="project" value="UniProtKB-KW"/>
</dbReference>
<dbReference type="SMART" id="SM00448">
    <property type="entry name" value="REC"/>
    <property type="match status" value="1"/>
</dbReference>
<dbReference type="Pfam" id="PF00072">
    <property type="entry name" value="Response_reg"/>
    <property type="match status" value="1"/>
</dbReference>
<dbReference type="Proteomes" id="UP000184440">
    <property type="component" value="Unassembled WGS sequence"/>
</dbReference>
<evidence type="ECO:0000256" key="2">
    <source>
        <dbReference type="ARBA" id="ARBA00023015"/>
    </source>
</evidence>
<feature type="modified residue" description="4-aspartylphosphate" evidence="5">
    <location>
        <position position="55"/>
    </location>
</feature>
<keyword evidence="4" id="KW-0804">Transcription</keyword>
<evidence type="ECO:0000256" key="3">
    <source>
        <dbReference type="ARBA" id="ARBA00023125"/>
    </source>
</evidence>
<dbReference type="CDD" id="cd17535">
    <property type="entry name" value="REC_NarL-like"/>
    <property type="match status" value="1"/>
</dbReference>
<dbReference type="Gene3D" id="3.40.50.2300">
    <property type="match status" value="1"/>
</dbReference>
<dbReference type="InterPro" id="IPR016032">
    <property type="entry name" value="Sig_transdc_resp-reg_C-effctor"/>
</dbReference>
<keyword evidence="1 5" id="KW-0597">Phosphoprotein</keyword>
<keyword evidence="9" id="KW-1185">Reference proteome</keyword>
<dbReference type="InterPro" id="IPR039420">
    <property type="entry name" value="WalR-like"/>
</dbReference>
<dbReference type="OrthoDB" id="9808843at2"/>
<dbReference type="CDD" id="cd06170">
    <property type="entry name" value="LuxR_C_like"/>
    <property type="match status" value="1"/>
</dbReference>
<feature type="domain" description="Response regulatory" evidence="7">
    <location>
        <begin position="4"/>
        <end position="125"/>
    </location>
</feature>
<dbReference type="PANTHER" id="PTHR43214:SF24">
    <property type="entry name" value="TRANSCRIPTIONAL REGULATORY PROTEIN NARL-RELATED"/>
    <property type="match status" value="1"/>
</dbReference>
<dbReference type="STRING" id="134849.SAMN05443668_11655"/>
<dbReference type="InterPro" id="IPR001789">
    <property type="entry name" value="Sig_transdc_resp-reg_receiver"/>
</dbReference>
<evidence type="ECO:0000259" key="6">
    <source>
        <dbReference type="PROSITE" id="PS50043"/>
    </source>
</evidence>
<dbReference type="PROSITE" id="PS50043">
    <property type="entry name" value="HTH_LUXR_2"/>
    <property type="match status" value="1"/>
</dbReference>
<evidence type="ECO:0000256" key="4">
    <source>
        <dbReference type="ARBA" id="ARBA00023163"/>
    </source>
</evidence>
<keyword evidence="3" id="KW-0238">DNA-binding</keyword>
<keyword evidence="2" id="KW-0805">Transcription regulation</keyword>
<dbReference type="PROSITE" id="PS50110">
    <property type="entry name" value="RESPONSE_REGULATORY"/>
    <property type="match status" value="1"/>
</dbReference>
<proteinExistence type="predicted"/>
<accession>A0A1M7RK28</accession>
<organism evidence="8 9">
    <name type="scientific">Cryptosporangium aurantiacum</name>
    <dbReference type="NCBI Taxonomy" id="134849"/>
    <lineage>
        <taxon>Bacteria</taxon>
        <taxon>Bacillati</taxon>
        <taxon>Actinomycetota</taxon>
        <taxon>Actinomycetes</taxon>
        <taxon>Cryptosporangiales</taxon>
        <taxon>Cryptosporangiaceae</taxon>
        <taxon>Cryptosporangium</taxon>
    </lineage>
</organism>
<dbReference type="InterPro" id="IPR000792">
    <property type="entry name" value="Tscrpt_reg_LuxR_C"/>
</dbReference>
<dbReference type="PANTHER" id="PTHR43214">
    <property type="entry name" value="TWO-COMPONENT RESPONSE REGULATOR"/>
    <property type="match status" value="1"/>
</dbReference>
<protein>
    <submittedName>
        <fullName evidence="8">Two component transcriptional regulator, LuxR family</fullName>
    </submittedName>
</protein>
<evidence type="ECO:0000256" key="1">
    <source>
        <dbReference type="ARBA" id="ARBA00022553"/>
    </source>
</evidence>
<gene>
    <name evidence="8" type="ORF">SAMN05443668_11655</name>
</gene>
<sequence length="220" mass="23884">MPVRVAIAEDDVLLRAGLSQLITIADGLEMVGAAADLPSIVELVEAERPDLVITDVRMPPTSTDEGIQLATRLRRDHPAIGVIVLSQYHEPAYALALLGDGVEGRGYLLKERVAHVRELTEAVHRVADGGSVIDPAVVATLVRTHGATRTALDVLSPRETEVLAEMAQGKNNLAIARTLHLTERAVEKHANQIFGKLGLATEPDINRRVRAVLMFLDHRK</sequence>
<dbReference type="PRINTS" id="PR00038">
    <property type="entry name" value="HTHLUXR"/>
</dbReference>
<evidence type="ECO:0000259" key="7">
    <source>
        <dbReference type="PROSITE" id="PS50110"/>
    </source>
</evidence>
<name>A0A1M7RK28_9ACTN</name>
<dbReference type="SUPFAM" id="SSF46894">
    <property type="entry name" value="C-terminal effector domain of the bipartite response regulators"/>
    <property type="match status" value="1"/>
</dbReference>
<feature type="domain" description="HTH luxR-type" evidence="6">
    <location>
        <begin position="148"/>
        <end position="213"/>
    </location>
</feature>
<dbReference type="RefSeq" id="WP_073263580.1">
    <property type="nucleotide sequence ID" value="NZ_FRCS01000016.1"/>
</dbReference>
<evidence type="ECO:0000313" key="9">
    <source>
        <dbReference type="Proteomes" id="UP000184440"/>
    </source>
</evidence>
<dbReference type="InterPro" id="IPR058245">
    <property type="entry name" value="NreC/VraR/RcsB-like_REC"/>
</dbReference>
<evidence type="ECO:0000313" key="8">
    <source>
        <dbReference type="EMBL" id="SHN46519.1"/>
    </source>
</evidence>
<dbReference type="AlphaFoldDB" id="A0A1M7RK28"/>
<dbReference type="EMBL" id="FRCS01000016">
    <property type="protein sequence ID" value="SHN46519.1"/>
    <property type="molecule type" value="Genomic_DNA"/>
</dbReference>
<dbReference type="GO" id="GO:0006355">
    <property type="term" value="P:regulation of DNA-templated transcription"/>
    <property type="evidence" value="ECO:0007669"/>
    <property type="project" value="InterPro"/>
</dbReference>
<dbReference type="SMART" id="SM00421">
    <property type="entry name" value="HTH_LUXR"/>
    <property type="match status" value="1"/>
</dbReference>
<dbReference type="Pfam" id="PF00196">
    <property type="entry name" value="GerE"/>
    <property type="match status" value="1"/>
</dbReference>
<dbReference type="GO" id="GO:0000160">
    <property type="term" value="P:phosphorelay signal transduction system"/>
    <property type="evidence" value="ECO:0007669"/>
    <property type="project" value="InterPro"/>
</dbReference>
<evidence type="ECO:0000256" key="5">
    <source>
        <dbReference type="PROSITE-ProRule" id="PRU00169"/>
    </source>
</evidence>
<dbReference type="InterPro" id="IPR011006">
    <property type="entry name" value="CheY-like_superfamily"/>
</dbReference>